<dbReference type="AlphaFoldDB" id="A0A426VGH1"/>
<comment type="caution">
    <text evidence="3">The sequence shown here is derived from an EMBL/GenBank/DDBJ whole genome shotgun (WGS) entry which is preliminary data.</text>
</comment>
<dbReference type="InterPro" id="IPR018639">
    <property type="entry name" value="DUF2062"/>
</dbReference>
<dbReference type="EMBL" id="RSED01000002">
    <property type="protein sequence ID" value="RRS05909.1"/>
    <property type="molecule type" value="Genomic_DNA"/>
</dbReference>
<evidence type="ECO:0000313" key="4">
    <source>
        <dbReference type="Proteomes" id="UP000269265"/>
    </source>
</evidence>
<organism evidence="3 4">
    <name type="scientific">Aquabacterium soli</name>
    <dbReference type="NCBI Taxonomy" id="2493092"/>
    <lineage>
        <taxon>Bacteria</taxon>
        <taxon>Pseudomonadati</taxon>
        <taxon>Pseudomonadota</taxon>
        <taxon>Betaproteobacteria</taxon>
        <taxon>Burkholderiales</taxon>
        <taxon>Aquabacterium</taxon>
    </lineage>
</organism>
<keyword evidence="4" id="KW-1185">Reference proteome</keyword>
<feature type="transmembrane region" description="Helical" evidence="1">
    <location>
        <begin position="124"/>
        <end position="157"/>
    </location>
</feature>
<keyword evidence="1" id="KW-1133">Transmembrane helix</keyword>
<reference evidence="3 4" key="1">
    <citation type="submission" date="2018-12" db="EMBL/GenBank/DDBJ databases">
        <title>The whole draft genome of Aquabacterium sp. SJQ9.</title>
        <authorList>
            <person name="Sun L."/>
            <person name="Gao X."/>
            <person name="Chen W."/>
            <person name="Huang K."/>
        </authorList>
    </citation>
    <scope>NUCLEOTIDE SEQUENCE [LARGE SCALE GENOMIC DNA]</scope>
    <source>
        <strain evidence="3 4">SJQ9</strain>
    </source>
</reference>
<protein>
    <submittedName>
        <fullName evidence="3">DUF2062 domain-containing protein</fullName>
    </submittedName>
</protein>
<dbReference type="Pfam" id="PF09835">
    <property type="entry name" value="DUF2062"/>
    <property type="match status" value="1"/>
</dbReference>
<proteinExistence type="predicted"/>
<evidence type="ECO:0000313" key="3">
    <source>
        <dbReference type="EMBL" id="RRS05909.1"/>
    </source>
</evidence>
<evidence type="ECO:0000256" key="1">
    <source>
        <dbReference type="SAM" id="Phobius"/>
    </source>
</evidence>
<sequence>MTTPKRRWMPEKDQILAYRWLSPVRPWLGDDSLWDLNRSSVARGVAVGLFIGLLLPVAQFLFAIAGAVLLRGHVPVSAACTFVTNPLTVTPIYWLAYQIGGYLLPHRHETLDTLESAGSWFAQAIHWAAAMGVPLLTGLAVMASITAAVGYALVWLCWPRPPAANP</sequence>
<dbReference type="OrthoDB" id="5296274at2"/>
<accession>A0A426VGH1</accession>
<feature type="transmembrane region" description="Helical" evidence="1">
    <location>
        <begin position="82"/>
        <end position="104"/>
    </location>
</feature>
<dbReference type="Proteomes" id="UP000269265">
    <property type="component" value="Unassembled WGS sequence"/>
</dbReference>
<dbReference type="PANTHER" id="PTHR40547">
    <property type="entry name" value="SLL0298 PROTEIN"/>
    <property type="match status" value="1"/>
</dbReference>
<keyword evidence="1" id="KW-0472">Membrane</keyword>
<gene>
    <name evidence="3" type="ORF">EIP75_03350</name>
</gene>
<feature type="transmembrane region" description="Helical" evidence="1">
    <location>
        <begin position="45"/>
        <end position="70"/>
    </location>
</feature>
<keyword evidence="1" id="KW-0812">Transmembrane</keyword>
<evidence type="ECO:0000259" key="2">
    <source>
        <dbReference type="Pfam" id="PF09835"/>
    </source>
</evidence>
<dbReference type="PANTHER" id="PTHR40547:SF1">
    <property type="entry name" value="SLL0298 PROTEIN"/>
    <property type="match status" value="1"/>
</dbReference>
<name>A0A426VGH1_9BURK</name>
<feature type="domain" description="DUF2062" evidence="2">
    <location>
        <begin position="23"/>
        <end position="159"/>
    </location>
</feature>
<dbReference type="RefSeq" id="WP_125241816.1">
    <property type="nucleotide sequence ID" value="NZ_RSED01000002.1"/>
</dbReference>